<dbReference type="Proteomes" id="UP001172673">
    <property type="component" value="Unassembled WGS sequence"/>
</dbReference>
<feature type="compositionally biased region" description="Gly residues" evidence="1">
    <location>
        <begin position="112"/>
        <end position="126"/>
    </location>
</feature>
<evidence type="ECO:0000313" key="2">
    <source>
        <dbReference type="EMBL" id="KAJ9614965.1"/>
    </source>
</evidence>
<evidence type="ECO:0000256" key="1">
    <source>
        <dbReference type="SAM" id="MobiDB-lite"/>
    </source>
</evidence>
<evidence type="ECO:0000313" key="3">
    <source>
        <dbReference type="Proteomes" id="UP001172673"/>
    </source>
</evidence>
<feature type="region of interest" description="Disordered" evidence="1">
    <location>
        <begin position="165"/>
        <end position="190"/>
    </location>
</feature>
<keyword evidence="3" id="KW-1185">Reference proteome</keyword>
<proteinExistence type="predicted"/>
<feature type="region of interest" description="Disordered" evidence="1">
    <location>
        <begin position="83"/>
        <end position="153"/>
    </location>
</feature>
<dbReference type="EMBL" id="JAPDRK010000002">
    <property type="protein sequence ID" value="KAJ9614965.1"/>
    <property type="molecule type" value="Genomic_DNA"/>
</dbReference>
<dbReference type="AlphaFoldDB" id="A0AA39CP78"/>
<sequence>MPEEGIVCPWKHDNTLRRVGLCCRQCRQPALTGAVRCMYCLPVPPQQNVDWHAQAGSVPGRPEYPRYWDPMGRATPYYANPIFPPQQRGPGLLPGGVPRPFAQGQDSRFHGRGVGGTAGGLGGPSGPGKPNGQAGKSSKAQRKKAKKVHEIEALKDEVAALRKKLEALEARDTTSSSSSPPSSGPPPTRG</sequence>
<gene>
    <name evidence="2" type="ORF">H2200_001039</name>
</gene>
<feature type="compositionally biased region" description="Low complexity" evidence="1">
    <location>
        <begin position="85"/>
        <end position="100"/>
    </location>
</feature>
<protein>
    <submittedName>
        <fullName evidence="2">Uncharacterized protein</fullName>
    </submittedName>
</protein>
<organism evidence="2 3">
    <name type="scientific">Cladophialophora chaetospira</name>
    <dbReference type="NCBI Taxonomy" id="386627"/>
    <lineage>
        <taxon>Eukaryota</taxon>
        <taxon>Fungi</taxon>
        <taxon>Dikarya</taxon>
        <taxon>Ascomycota</taxon>
        <taxon>Pezizomycotina</taxon>
        <taxon>Eurotiomycetes</taxon>
        <taxon>Chaetothyriomycetidae</taxon>
        <taxon>Chaetothyriales</taxon>
        <taxon>Herpotrichiellaceae</taxon>
        <taxon>Cladophialophora</taxon>
    </lineage>
</organism>
<reference evidence="2" key="1">
    <citation type="submission" date="2022-10" db="EMBL/GenBank/DDBJ databases">
        <title>Culturing micro-colonial fungi from biological soil crusts in the Mojave desert and describing Neophaeococcomyces mojavensis, and introducing the new genera and species Taxawa tesnikishii.</title>
        <authorList>
            <person name="Kurbessoian T."/>
            <person name="Stajich J.E."/>
        </authorList>
    </citation>
    <scope>NUCLEOTIDE SEQUENCE</scope>
    <source>
        <strain evidence="2">TK_41</strain>
    </source>
</reference>
<accession>A0AA39CP78</accession>
<feature type="compositionally biased region" description="Low complexity" evidence="1">
    <location>
        <begin position="128"/>
        <end position="138"/>
    </location>
</feature>
<name>A0AA39CP78_9EURO</name>
<comment type="caution">
    <text evidence="2">The sequence shown here is derived from an EMBL/GenBank/DDBJ whole genome shotgun (WGS) entry which is preliminary data.</text>
</comment>